<gene>
    <name evidence="2" type="ORF">ACFSX4_10655</name>
</gene>
<evidence type="ECO:0000313" key="3">
    <source>
        <dbReference type="Proteomes" id="UP001597519"/>
    </source>
</evidence>
<organism evidence="2 3">
    <name type="scientific">Corticicoccus populi</name>
    <dbReference type="NCBI Taxonomy" id="1812821"/>
    <lineage>
        <taxon>Bacteria</taxon>
        <taxon>Bacillati</taxon>
        <taxon>Bacillota</taxon>
        <taxon>Bacilli</taxon>
        <taxon>Bacillales</taxon>
        <taxon>Staphylococcaceae</taxon>
        <taxon>Corticicoccus</taxon>
    </lineage>
</organism>
<dbReference type="SUPFAM" id="SSF159888">
    <property type="entry name" value="YdhG-like"/>
    <property type="match status" value="1"/>
</dbReference>
<dbReference type="Gene3D" id="3.90.1150.200">
    <property type="match status" value="1"/>
</dbReference>
<dbReference type="Pfam" id="PF08818">
    <property type="entry name" value="DUF1801"/>
    <property type="match status" value="1"/>
</dbReference>
<dbReference type="RefSeq" id="WP_377774413.1">
    <property type="nucleotide sequence ID" value="NZ_JBHUOQ010000004.1"/>
</dbReference>
<feature type="domain" description="YdhG-like" evidence="1">
    <location>
        <begin position="17"/>
        <end position="109"/>
    </location>
</feature>
<protein>
    <submittedName>
        <fullName evidence="2">Iron chaperone</fullName>
    </submittedName>
</protein>
<proteinExistence type="predicted"/>
<dbReference type="InterPro" id="IPR014922">
    <property type="entry name" value="YdhG-like"/>
</dbReference>
<dbReference type="EMBL" id="JBHUOQ010000004">
    <property type="protein sequence ID" value="MFD2830922.1"/>
    <property type="molecule type" value="Genomic_DNA"/>
</dbReference>
<comment type="caution">
    <text evidence="2">The sequence shown here is derived from an EMBL/GenBank/DDBJ whole genome shotgun (WGS) entry which is preliminary data.</text>
</comment>
<accession>A0ABW5WWP3</accession>
<reference evidence="3" key="1">
    <citation type="journal article" date="2019" name="Int. J. Syst. Evol. Microbiol.">
        <title>The Global Catalogue of Microorganisms (GCM) 10K type strain sequencing project: providing services to taxonomists for standard genome sequencing and annotation.</title>
        <authorList>
            <consortium name="The Broad Institute Genomics Platform"/>
            <consortium name="The Broad Institute Genome Sequencing Center for Infectious Disease"/>
            <person name="Wu L."/>
            <person name="Ma J."/>
        </authorList>
    </citation>
    <scope>NUCLEOTIDE SEQUENCE [LARGE SCALE GENOMIC DNA]</scope>
    <source>
        <strain evidence="3">KCTC 33575</strain>
    </source>
</reference>
<evidence type="ECO:0000259" key="1">
    <source>
        <dbReference type="Pfam" id="PF08818"/>
    </source>
</evidence>
<name>A0ABW5WWP3_9STAP</name>
<sequence length="124" mass="15045">MKVFEQFYMKIEDDRNREQFIEMLEWVHDAFPSLEPVYKWNQPMFTENGTFIVSFNTAKKHFSVAPEFKGIESFKKRAESLGYQTSKMFIKIGWDQKVDYEFLTDIIEFNREDKKGSLTFWRKK</sequence>
<evidence type="ECO:0000313" key="2">
    <source>
        <dbReference type="EMBL" id="MFD2830922.1"/>
    </source>
</evidence>
<keyword evidence="3" id="KW-1185">Reference proteome</keyword>
<dbReference type="Proteomes" id="UP001597519">
    <property type="component" value="Unassembled WGS sequence"/>
</dbReference>